<evidence type="ECO:0000256" key="8">
    <source>
        <dbReference type="SAM" id="Phobius"/>
    </source>
</evidence>
<keyword evidence="10" id="KW-1185">Reference proteome</keyword>
<dbReference type="Gene3D" id="1.20.1280.290">
    <property type="match status" value="2"/>
</dbReference>
<dbReference type="FunFam" id="1.20.1280.290:FF:000005">
    <property type="entry name" value="PQ-loop repeat-containing protein 1"/>
    <property type="match status" value="1"/>
</dbReference>
<feature type="transmembrane region" description="Helical" evidence="8">
    <location>
        <begin position="248"/>
        <end position="268"/>
    </location>
</feature>
<protein>
    <recommendedName>
        <fullName evidence="6">Solute carrier family 66 member 2</fullName>
    </recommendedName>
    <alternativeName>
        <fullName evidence="7">PQ-loop repeat-containing protein 1</fullName>
    </alternativeName>
</protein>
<dbReference type="SMR" id="A0A482XCT7"/>
<dbReference type="FunFam" id="1.20.1280.290:FF:000008">
    <property type="entry name" value="PQ-loop repeat-containing protein 1"/>
    <property type="match status" value="1"/>
</dbReference>
<feature type="transmembrane region" description="Helical" evidence="8">
    <location>
        <begin position="169"/>
        <end position="190"/>
    </location>
</feature>
<feature type="transmembrane region" description="Helical" evidence="8">
    <location>
        <begin position="143"/>
        <end position="163"/>
    </location>
</feature>
<dbReference type="Proteomes" id="UP000291343">
    <property type="component" value="Unassembled WGS sequence"/>
</dbReference>
<comment type="subcellular location">
    <subcellularLocation>
        <location evidence="1">Membrane</location>
        <topology evidence="1">Multi-pass membrane protein</topology>
    </subcellularLocation>
</comment>
<feature type="transmembrane region" description="Helical" evidence="8">
    <location>
        <begin position="222"/>
        <end position="242"/>
    </location>
</feature>
<keyword evidence="3" id="KW-0677">Repeat</keyword>
<dbReference type="InterPro" id="IPR052241">
    <property type="entry name" value="SLC66/Scramblase_ANY1"/>
</dbReference>
<comment type="caution">
    <text evidence="9">The sequence shown here is derived from an EMBL/GenBank/DDBJ whole genome shotgun (WGS) entry which is preliminary data.</text>
</comment>
<proteinExistence type="predicted"/>
<name>A0A482XCT7_LAOST</name>
<dbReference type="OrthoDB" id="292213at2759"/>
<evidence type="ECO:0000256" key="7">
    <source>
        <dbReference type="ARBA" id="ARBA00043159"/>
    </source>
</evidence>
<keyword evidence="5 8" id="KW-0472">Membrane</keyword>
<accession>A0A482XCT7</accession>
<dbReference type="InParanoid" id="A0A482XCT7"/>
<evidence type="ECO:0000256" key="6">
    <source>
        <dbReference type="ARBA" id="ARBA00040648"/>
    </source>
</evidence>
<sequence>MKTVPVPNNNCRGTSGLSNRNRPEVIEVQVELVDVPLTPSDGPMRNHAYTSSKTENDDLDSITVAEIPAVAAVATSPSTWQAVVSTREHLVEVVMDYIIKEIQEVTFTKLVKWTCSTLMIFGGVVPFIPQYREIKKKQDAEGFSLYVCLVLIFANTLRILFWFGKRYELPLLIQSFIMNIAMLLMIHLCVSVKRKMHLAHFQEHTFTDFDWKYFWAWTDFQSYVDFIIVMVVFCSLLTFLLIKSTIFVETLGLVALLSEAMLAVPQLVKNFQYKSTEGMSVLMVLMWMVGDVFKTTYFVLREAPAQFWICGGLQVFIDILILYQVYLYRDSLDINLPHAGRID</sequence>
<dbReference type="GO" id="GO:0045332">
    <property type="term" value="P:phospholipid translocation"/>
    <property type="evidence" value="ECO:0007669"/>
    <property type="project" value="TreeGrafter"/>
</dbReference>
<dbReference type="PANTHER" id="PTHR14856:SF9">
    <property type="entry name" value="PQ-LOOP REPEAT-CONTAINING PROTEIN 1"/>
    <property type="match status" value="1"/>
</dbReference>
<dbReference type="GO" id="GO:0016020">
    <property type="term" value="C:membrane"/>
    <property type="evidence" value="ECO:0007669"/>
    <property type="project" value="UniProtKB-SubCell"/>
</dbReference>
<reference evidence="9 10" key="1">
    <citation type="journal article" date="2017" name="Gigascience">
        <title>Genome sequence of the small brown planthopper, Laodelphax striatellus.</title>
        <authorList>
            <person name="Zhu J."/>
            <person name="Jiang F."/>
            <person name="Wang X."/>
            <person name="Yang P."/>
            <person name="Bao Y."/>
            <person name="Zhao W."/>
            <person name="Wang W."/>
            <person name="Lu H."/>
            <person name="Wang Q."/>
            <person name="Cui N."/>
            <person name="Li J."/>
            <person name="Chen X."/>
            <person name="Luo L."/>
            <person name="Yu J."/>
            <person name="Kang L."/>
            <person name="Cui F."/>
        </authorList>
    </citation>
    <scope>NUCLEOTIDE SEQUENCE [LARGE SCALE GENOMIC DNA]</scope>
    <source>
        <strain evidence="9">Lst14</strain>
    </source>
</reference>
<feature type="transmembrane region" description="Helical" evidence="8">
    <location>
        <begin position="280"/>
        <end position="300"/>
    </location>
</feature>
<evidence type="ECO:0000256" key="1">
    <source>
        <dbReference type="ARBA" id="ARBA00004141"/>
    </source>
</evidence>
<evidence type="ECO:0000256" key="3">
    <source>
        <dbReference type="ARBA" id="ARBA00022737"/>
    </source>
</evidence>
<gene>
    <name evidence="9" type="ORF">LSTR_LSTR008099</name>
</gene>
<dbReference type="GO" id="GO:0005768">
    <property type="term" value="C:endosome"/>
    <property type="evidence" value="ECO:0007669"/>
    <property type="project" value="TreeGrafter"/>
</dbReference>
<dbReference type="InterPro" id="IPR006603">
    <property type="entry name" value="PQ-loop_rpt"/>
</dbReference>
<dbReference type="GO" id="GO:0005802">
    <property type="term" value="C:trans-Golgi network"/>
    <property type="evidence" value="ECO:0007669"/>
    <property type="project" value="TreeGrafter"/>
</dbReference>
<dbReference type="SMART" id="SM00679">
    <property type="entry name" value="CTNS"/>
    <property type="match status" value="2"/>
</dbReference>
<evidence type="ECO:0000256" key="5">
    <source>
        <dbReference type="ARBA" id="ARBA00023136"/>
    </source>
</evidence>
<keyword evidence="2 8" id="KW-0812">Transmembrane</keyword>
<evidence type="ECO:0000256" key="4">
    <source>
        <dbReference type="ARBA" id="ARBA00022989"/>
    </source>
</evidence>
<feature type="transmembrane region" description="Helical" evidence="8">
    <location>
        <begin position="306"/>
        <end position="328"/>
    </location>
</feature>
<dbReference type="EMBL" id="QKKF02012624">
    <property type="protein sequence ID" value="RZF43586.1"/>
    <property type="molecule type" value="Genomic_DNA"/>
</dbReference>
<organism evidence="9 10">
    <name type="scientific">Laodelphax striatellus</name>
    <name type="common">Small brown planthopper</name>
    <name type="synonym">Delphax striatella</name>
    <dbReference type="NCBI Taxonomy" id="195883"/>
    <lineage>
        <taxon>Eukaryota</taxon>
        <taxon>Metazoa</taxon>
        <taxon>Ecdysozoa</taxon>
        <taxon>Arthropoda</taxon>
        <taxon>Hexapoda</taxon>
        <taxon>Insecta</taxon>
        <taxon>Pterygota</taxon>
        <taxon>Neoptera</taxon>
        <taxon>Paraneoptera</taxon>
        <taxon>Hemiptera</taxon>
        <taxon>Auchenorrhyncha</taxon>
        <taxon>Fulgoroidea</taxon>
        <taxon>Delphacidae</taxon>
        <taxon>Criomorphinae</taxon>
        <taxon>Laodelphax</taxon>
    </lineage>
</organism>
<evidence type="ECO:0000313" key="10">
    <source>
        <dbReference type="Proteomes" id="UP000291343"/>
    </source>
</evidence>
<evidence type="ECO:0000313" key="9">
    <source>
        <dbReference type="EMBL" id="RZF43586.1"/>
    </source>
</evidence>
<dbReference type="AlphaFoldDB" id="A0A482XCT7"/>
<dbReference type="STRING" id="195883.A0A482XCT7"/>
<evidence type="ECO:0000256" key="2">
    <source>
        <dbReference type="ARBA" id="ARBA00022692"/>
    </source>
</evidence>
<dbReference type="GO" id="GO:0005829">
    <property type="term" value="C:cytosol"/>
    <property type="evidence" value="ECO:0007669"/>
    <property type="project" value="GOC"/>
</dbReference>
<dbReference type="PANTHER" id="PTHR14856">
    <property type="entry name" value="PQ-LOOP REPEAT-CONTAINING PROTEIN 1-LIKE PROTEIN"/>
    <property type="match status" value="1"/>
</dbReference>
<dbReference type="Pfam" id="PF04193">
    <property type="entry name" value="PQ-loop"/>
    <property type="match status" value="2"/>
</dbReference>
<dbReference type="GO" id="GO:0042147">
    <property type="term" value="P:retrograde transport, endosome to Golgi"/>
    <property type="evidence" value="ECO:0007669"/>
    <property type="project" value="TreeGrafter"/>
</dbReference>
<keyword evidence="4 8" id="KW-1133">Transmembrane helix</keyword>